<dbReference type="PANTHER" id="PTHR43975:SF2">
    <property type="entry name" value="EG:BACR7A4.14 PROTEIN-RELATED"/>
    <property type="match status" value="1"/>
</dbReference>
<organism evidence="3 5">
    <name type="scientific">Clavibacter michiganensis subsp. insidiosus</name>
    <dbReference type="NCBI Taxonomy" id="33014"/>
    <lineage>
        <taxon>Bacteria</taxon>
        <taxon>Bacillati</taxon>
        <taxon>Actinomycetota</taxon>
        <taxon>Actinomycetes</taxon>
        <taxon>Micrococcales</taxon>
        <taxon>Microbacteriaceae</taxon>
        <taxon>Clavibacter</taxon>
    </lineage>
</organism>
<evidence type="ECO:0000256" key="1">
    <source>
        <dbReference type="ARBA" id="ARBA00006484"/>
    </source>
</evidence>
<name>A0A0D5CDY0_9MICO</name>
<dbReference type="Pfam" id="PF13561">
    <property type="entry name" value="adh_short_C2"/>
    <property type="match status" value="1"/>
</dbReference>
<dbReference type="FunFam" id="3.40.50.720:FF:000084">
    <property type="entry name" value="Short-chain dehydrogenase reductase"/>
    <property type="match status" value="1"/>
</dbReference>
<dbReference type="NCBIfam" id="NF005559">
    <property type="entry name" value="PRK07231.1"/>
    <property type="match status" value="1"/>
</dbReference>
<reference evidence="3 5" key="1">
    <citation type="journal article" date="2015" name="Genome Announc.">
        <title>Complete Genome Sequence of Clavibacter michiganensis subsp. insidiosus R1-1 Using PacBio Single-Molecule Real-Time Technology.</title>
        <authorList>
            <person name="Lu Y."/>
            <person name="Samac D.A."/>
            <person name="Glazebrook J."/>
            <person name="Ishimaru C.A."/>
        </authorList>
    </citation>
    <scope>NUCLEOTIDE SEQUENCE [LARGE SCALE GENOMIC DNA]</scope>
    <source>
        <strain evidence="3 5">R1-1</strain>
    </source>
</reference>
<sequence>MAGRFDGKVVIITGAGSGIGEATARRFVAEGAKVVITDSVEDKVRAVADSLPAGTATALVADAAISADADRVVATAIEAHGRLDVLVNNAGTFQAGPISGITDEEWHRVIDTDLSGVFYGTRAALPQLIATRGSIVNVSSVSGMAADHHMSAYNAAKGGVSNLTRATALDHGVDGVRVNAVAPGLIWTELVAGKEDDEELKAEFAKRISLGRGGEADEVAAAIAFLASDDASFITGAILPVDGGTTASNGQPSQA</sequence>
<gene>
    <name evidence="4" type="ORF">DZF93_13495</name>
    <name evidence="3" type="ORF">VO01_00270</name>
</gene>
<dbReference type="HOGENOM" id="CLU_010194_1_2_11"/>
<evidence type="ECO:0000313" key="5">
    <source>
        <dbReference type="Proteomes" id="UP000032604"/>
    </source>
</evidence>
<evidence type="ECO:0000313" key="6">
    <source>
        <dbReference type="Proteomes" id="UP000266634"/>
    </source>
</evidence>
<dbReference type="InterPro" id="IPR020904">
    <property type="entry name" value="Sc_DH/Rdtase_CS"/>
</dbReference>
<dbReference type="PROSITE" id="PS00061">
    <property type="entry name" value="ADH_SHORT"/>
    <property type="match status" value="1"/>
</dbReference>
<dbReference type="Proteomes" id="UP000266634">
    <property type="component" value="Unassembled WGS sequence"/>
</dbReference>
<dbReference type="RefSeq" id="WP_045526040.1">
    <property type="nucleotide sequence ID" value="NZ_CP011043.1"/>
</dbReference>
<dbReference type="InterPro" id="IPR036291">
    <property type="entry name" value="NAD(P)-bd_dom_sf"/>
</dbReference>
<evidence type="ECO:0000313" key="4">
    <source>
        <dbReference type="EMBL" id="RIJ17646.1"/>
    </source>
</evidence>
<dbReference type="PRINTS" id="PR00081">
    <property type="entry name" value="GDHRDH"/>
</dbReference>
<dbReference type="InterPro" id="IPR002347">
    <property type="entry name" value="SDR_fam"/>
</dbReference>
<keyword evidence="2" id="KW-0560">Oxidoreductase</keyword>
<dbReference type="PANTHER" id="PTHR43975">
    <property type="entry name" value="ZGC:101858"/>
    <property type="match status" value="1"/>
</dbReference>
<dbReference type="AlphaFoldDB" id="A0A0D5CDY0"/>
<evidence type="ECO:0000256" key="2">
    <source>
        <dbReference type="ARBA" id="ARBA00023002"/>
    </source>
</evidence>
<dbReference type="OrthoDB" id="286404at2"/>
<dbReference type="CDD" id="cd05233">
    <property type="entry name" value="SDR_c"/>
    <property type="match status" value="1"/>
</dbReference>
<dbReference type="EMBL" id="CP011043">
    <property type="protein sequence ID" value="AJW77801.1"/>
    <property type="molecule type" value="Genomic_DNA"/>
</dbReference>
<protein>
    <submittedName>
        <fullName evidence="3">3-oxoacyl-ACP reductase</fullName>
    </submittedName>
    <submittedName>
        <fullName evidence="4">SDR family oxidoreductase</fullName>
    </submittedName>
</protein>
<dbReference type="GO" id="GO:0016491">
    <property type="term" value="F:oxidoreductase activity"/>
    <property type="evidence" value="ECO:0007669"/>
    <property type="project" value="UniProtKB-KW"/>
</dbReference>
<evidence type="ECO:0000313" key="3">
    <source>
        <dbReference type="EMBL" id="AJW77801.1"/>
    </source>
</evidence>
<reference evidence="4 6" key="2">
    <citation type="submission" date="2018-08" db="EMBL/GenBank/DDBJ databases">
        <title>Genome Sequence of Clavibacter michiganensis Subspecies type strains, and the Atypical Peach-Colored Strains Isolated from Tomato.</title>
        <authorList>
            <person name="Osdaghi E."/>
            <person name="Portier P."/>
            <person name="Briand M."/>
            <person name="Jacques M.-A."/>
        </authorList>
    </citation>
    <scope>NUCLEOTIDE SEQUENCE [LARGE SCALE GENOMIC DNA]</scope>
    <source>
        <strain evidence="4 6">CFBP 6488</strain>
    </source>
</reference>
<accession>A0A0D5CDY0</accession>
<dbReference type="PATRIC" id="fig|33014.5.peg.54"/>
<dbReference type="EMBL" id="QWEA01000668">
    <property type="protein sequence ID" value="RIJ17646.1"/>
    <property type="molecule type" value="Genomic_DNA"/>
</dbReference>
<dbReference type="KEGG" id="cmh:VO01_00270"/>
<dbReference type="Proteomes" id="UP000032604">
    <property type="component" value="Chromosome"/>
</dbReference>
<dbReference type="PRINTS" id="PR00080">
    <property type="entry name" value="SDRFAMILY"/>
</dbReference>
<comment type="similarity">
    <text evidence="1">Belongs to the short-chain dehydrogenases/reductases (SDR) family.</text>
</comment>
<dbReference type="Gene3D" id="3.40.50.720">
    <property type="entry name" value="NAD(P)-binding Rossmann-like Domain"/>
    <property type="match status" value="1"/>
</dbReference>
<dbReference type="SUPFAM" id="SSF51735">
    <property type="entry name" value="NAD(P)-binding Rossmann-fold domains"/>
    <property type="match status" value="1"/>
</dbReference>
<proteinExistence type="inferred from homology"/>